<gene>
    <name evidence="3" type="ORF">M0813_02910</name>
</gene>
<feature type="region of interest" description="Disordered" evidence="1">
    <location>
        <begin position="197"/>
        <end position="225"/>
    </location>
</feature>
<feature type="compositionally biased region" description="Basic and acidic residues" evidence="1">
    <location>
        <begin position="214"/>
        <end position="225"/>
    </location>
</feature>
<keyword evidence="2" id="KW-1133">Transmembrane helix</keyword>
<keyword evidence="4" id="KW-1185">Reference proteome</keyword>
<protein>
    <submittedName>
        <fullName evidence="3">Uncharacterized protein</fullName>
    </submittedName>
</protein>
<sequence length="301" mass="35158">MPDWHRIKTFLFGYGEDDYIRLDNTLWDYLRFYVGTCFAFLIEKIINPCYTYVEGLNLPVPTVVVLLFVWALFILCLTIILDKIFKRLLKGKRKTKISERPIVVITGADNKQSMSLYELLRSGDKPNANVDLNEEMDKEFPLNLAPIEEITELQKEMVEKHFQVVYLPFQKRSGITNFANVVDYVIFVTNQTAQIATKSKTQKKGTKNRSKNNSQKEKEKEKEKENKRFDLMKSFFGNKKLIDRKPKFLVVSVDNESKVTPKLVQQEIKQNVPNSPKFDVIVSSFQKKQMNQILFYLLGMN</sequence>
<feature type="transmembrane region" description="Helical" evidence="2">
    <location>
        <begin position="63"/>
        <end position="85"/>
    </location>
</feature>
<keyword evidence="2" id="KW-0472">Membrane</keyword>
<evidence type="ECO:0000313" key="4">
    <source>
        <dbReference type="Proteomes" id="UP001150062"/>
    </source>
</evidence>
<dbReference type="EMBL" id="JAOAOG010000173">
    <property type="protein sequence ID" value="KAJ6243050.1"/>
    <property type="molecule type" value="Genomic_DNA"/>
</dbReference>
<name>A0ABQ8YEM3_9EUKA</name>
<comment type="caution">
    <text evidence="3">The sequence shown here is derived from an EMBL/GenBank/DDBJ whole genome shotgun (WGS) entry which is preliminary data.</text>
</comment>
<evidence type="ECO:0000256" key="2">
    <source>
        <dbReference type="SAM" id="Phobius"/>
    </source>
</evidence>
<proteinExistence type="predicted"/>
<feature type="compositionally biased region" description="Basic residues" evidence="1">
    <location>
        <begin position="200"/>
        <end position="210"/>
    </location>
</feature>
<organism evidence="3 4">
    <name type="scientific">Anaeramoeba flamelloides</name>
    <dbReference type="NCBI Taxonomy" id="1746091"/>
    <lineage>
        <taxon>Eukaryota</taxon>
        <taxon>Metamonada</taxon>
        <taxon>Anaeramoebidae</taxon>
        <taxon>Anaeramoeba</taxon>
    </lineage>
</organism>
<dbReference type="Proteomes" id="UP001150062">
    <property type="component" value="Unassembled WGS sequence"/>
</dbReference>
<accession>A0ABQ8YEM3</accession>
<evidence type="ECO:0000256" key="1">
    <source>
        <dbReference type="SAM" id="MobiDB-lite"/>
    </source>
</evidence>
<reference evidence="3" key="1">
    <citation type="submission" date="2022-08" db="EMBL/GenBank/DDBJ databases">
        <title>Novel sulfate-reducing endosymbionts in the free-living metamonad Anaeramoeba.</title>
        <authorList>
            <person name="Jerlstrom-Hultqvist J."/>
            <person name="Cepicka I."/>
            <person name="Gallot-Lavallee L."/>
            <person name="Salas-Leiva D."/>
            <person name="Curtis B.A."/>
            <person name="Zahonova K."/>
            <person name="Pipaliya S."/>
            <person name="Dacks J."/>
            <person name="Roger A.J."/>
        </authorList>
    </citation>
    <scope>NUCLEOTIDE SEQUENCE</scope>
    <source>
        <strain evidence="3">Schooner1</strain>
    </source>
</reference>
<keyword evidence="2" id="KW-0812">Transmembrane</keyword>
<evidence type="ECO:0000313" key="3">
    <source>
        <dbReference type="EMBL" id="KAJ6243050.1"/>
    </source>
</evidence>